<dbReference type="Pfam" id="PF03992">
    <property type="entry name" value="ABM"/>
    <property type="match status" value="1"/>
</dbReference>
<dbReference type="EMBL" id="HBEF01005654">
    <property type="protein sequence ID" value="CAD8331407.1"/>
    <property type="molecule type" value="Transcribed_RNA"/>
</dbReference>
<keyword evidence="1" id="KW-0472">Membrane</keyword>
<reference evidence="3" key="1">
    <citation type="submission" date="2021-01" db="EMBL/GenBank/DDBJ databases">
        <authorList>
            <person name="Corre E."/>
            <person name="Pelletier E."/>
            <person name="Niang G."/>
            <person name="Scheremetjew M."/>
            <person name="Finn R."/>
            <person name="Kale V."/>
            <person name="Holt S."/>
            <person name="Cochrane G."/>
            <person name="Meng A."/>
            <person name="Brown T."/>
            <person name="Cohen L."/>
        </authorList>
    </citation>
    <scope>NUCLEOTIDE SEQUENCE</scope>
    <source>
        <strain evidence="3">CCMP3328</strain>
    </source>
</reference>
<keyword evidence="1" id="KW-0812">Transmembrane</keyword>
<evidence type="ECO:0000256" key="1">
    <source>
        <dbReference type="SAM" id="Phobius"/>
    </source>
</evidence>
<organism evidence="3">
    <name type="scientific">Craspedostauros australis</name>
    <dbReference type="NCBI Taxonomy" id="1486917"/>
    <lineage>
        <taxon>Eukaryota</taxon>
        <taxon>Sar</taxon>
        <taxon>Stramenopiles</taxon>
        <taxon>Ochrophyta</taxon>
        <taxon>Bacillariophyta</taxon>
        <taxon>Bacillariophyceae</taxon>
        <taxon>Bacillariophycidae</taxon>
        <taxon>Naviculales</taxon>
        <taxon>Naviculaceae</taxon>
        <taxon>Craspedostauros</taxon>
    </lineage>
</organism>
<proteinExistence type="predicted"/>
<sequence length="188" mass="21263">MMAMGQQAMASHIGTYRSAASRRDDLKQHRRNRLVFCIIPFATLFFAYSFLNPSPTFLSSSATTYRKSNIMSADVGSTAPFSLMVTLQFTEAQYKDQFLLDIAPLAKFVKEKEPDTTAYEVLLSDKDPLHVLIMERYKDKENAFEKVHRSSAAYLEFRPKLGAMIDGGFVKMDGHSYVDSMVGFGDRL</sequence>
<feature type="domain" description="ABM" evidence="2">
    <location>
        <begin position="81"/>
        <end position="158"/>
    </location>
</feature>
<evidence type="ECO:0000313" key="3">
    <source>
        <dbReference type="EMBL" id="CAD8331407.1"/>
    </source>
</evidence>
<dbReference type="AlphaFoldDB" id="A0A7R9WPV4"/>
<gene>
    <name evidence="3" type="ORF">CAUS1442_LOCUS3506</name>
</gene>
<evidence type="ECO:0000259" key="2">
    <source>
        <dbReference type="Pfam" id="PF03992"/>
    </source>
</evidence>
<accession>A0A7R9WPV4</accession>
<dbReference type="SUPFAM" id="SSF54909">
    <property type="entry name" value="Dimeric alpha+beta barrel"/>
    <property type="match status" value="1"/>
</dbReference>
<keyword evidence="1" id="KW-1133">Transmembrane helix</keyword>
<name>A0A7R9WPV4_9STRA</name>
<dbReference type="Gene3D" id="3.30.70.100">
    <property type="match status" value="1"/>
</dbReference>
<dbReference type="InterPro" id="IPR007138">
    <property type="entry name" value="ABM_dom"/>
</dbReference>
<protein>
    <recommendedName>
        <fullName evidence="2">ABM domain-containing protein</fullName>
    </recommendedName>
</protein>
<feature type="transmembrane region" description="Helical" evidence="1">
    <location>
        <begin position="32"/>
        <end position="51"/>
    </location>
</feature>
<dbReference type="InterPro" id="IPR011008">
    <property type="entry name" value="Dimeric_a/b-barrel"/>
</dbReference>